<sequence length="129" mass="13785">MLKNKSLLSSAVLVAGLSACSSNAVEPVPAILPADSSEARAEIIDIVSNALGGKKVPIAQDVFQESSRLLLGPKPVTATNGVTVYDSNPAPVLVFELIKRGDNCLIRRLDTMETWPLTTQLCVKREVIK</sequence>
<evidence type="ECO:0000313" key="3">
    <source>
        <dbReference type="Proteomes" id="UP001500021"/>
    </source>
</evidence>
<accession>A0ABN1L9Q4</accession>
<evidence type="ECO:0000256" key="1">
    <source>
        <dbReference type="SAM" id="SignalP"/>
    </source>
</evidence>
<dbReference type="PROSITE" id="PS51257">
    <property type="entry name" value="PROKAR_LIPOPROTEIN"/>
    <property type="match status" value="1"/>
</dbReference>
<evidence type="ECO:0000313" key="2">
    <source>
        <dbReference type="EMBL" id="GAA0821445.1"/>
    </source>
</evidence>
<comment type="caution">
    <text evidence="2">The sequence shown here is derived from an EMBL/GenBank/DDBJ whole genome shotgun (WGS) entry which is preliminary data.</text>
</comment>
<name>A0ABN1L9Q4_9GAMM</name>
<keyword evidence="1" id="KW-0732">Signal</keyword>
<proteinExistence type="predicted"/>
<dbReference type="EMBL" id="BAAAFA010000010">
    <property type="protein sequence ID" value="GAA0821445.1"/>
    <property type="molecule type" value="Genomic_DNA"/>
</dbReference>
<protein>
    <recommendedName>
        <fullName evidence="4">Lipoprotein</fullName>
    </recommendedName>
</protein>
<dbReference type="Proteomes" id="UP001500021">
    <property type="component" value="Unassembled WGS sequence"/>
</dbReference>
<feature type="chain" id="PRO_5045433845" description="Lipoprotein" evidence="1">
    <location>
        <begin position="25"/>
        <end position="129"/>
    </location>
</feature>
<organism evidence="2 3">
    <name type="scientific">Colwellia asteriadis</name>
    <dbReference type="NCBI Taxonomy" id="517723"/>
    <lineage>
        <taxon>Bacteria</taxon>
        <taxon>Pseudomonadati</taxon>
        <taxon>Pseudomonadota</taxon>
        <taxon>Gammaproteobacteria</taxon>
        <taxon>Alteromonadales</taxon>
        <taxon>Colwelliaceae</taxon>
        <taxon>Colwellia</taxon>
    </lineage>
</organism>
<evidence type="ECO:0008006" key="4">
    <source>
        <dbReference type="Google" id="ProtNLM"/>
    </source>
</evidence>
<reference evidence="2 3" key="1">
    <citation type="journal article" date="2019" name="Int. J. Syst. Evol. Microbiol.">
        <title>The Global Catalogue of Microorganisms (GCM) 10K type strain sequencing project: providing services to taxonomists for standard genome sequencing and annotation.</title>
        <authorList>
            <consortium name="The Broad Institute Genomics Platform"/>
            <consortium name="The Broad Institute Genome Sequencing Center for Infectious Disease"/>
            <person name="Wu L."/>
            <person name="Ma J."/>
        </authorList>
    </citation>
    <scope>NUCLEOTIDE SEQUENCE [LARGE SCALE GENOMIC DNA]</scope>
    <source>
        <strain evidence="2 3">JCM 15608</strain>
    </source>
</reference>
<dbReference type="RefSeq" id="WP_343818315.1">
    <property type="nucleotide sequence ID" value="NZ_BAAAFA010000010.1"/>
</dbReference>
<feature type="signal peptide" evidence="1">
    <location>
        <begin position="1"/>
        <end position="24"/>
    </location>
</feature>
<keyword evidence="3" id="KW-1185">Reference proteome</keyword>
<gene>
    <name evidence="2" type="ORF">GCM10009111_28450</name>
</gene>